<sequence>MGTNEGDAVKDNRPYWKVIVSLAFSLIGTILFIYVGVRALFYFMPFVIGWFLSFIASPLVVWLEKRLKIVKKLGSAIIIIVVLAACIGLIYFAISRIWGEISSLIQDFPSMYRDLERGFRQIGERTSQLSQLLPDNVQEGLDAVAANLDETMSGIISTISEPTVEAAGNFAKRIPSILISFIVTIISAYFFIADRESIIVWAKKIFPDPIVERMTMVTDNLKYAVGGYFKAQLKIMAVVFAILLVGFGIMGVHFSILLAIGIAFLDFLPFFGTGTALLPWALYELLTGDYRRVVALAVLYAVTQIVRQLIQPKLVGDSMGMNPLFTLVLLYAGYRAGGILWMILAVPIGLLVVNLYKAGAFDYILDDVKILADGILSLRCQEPADGGTNEGSENVDGK</sequence>
<feature type="transmembrane region" description="Helical" evidence="6">
    <location>
        <begin position="267"/>
        <end position="286"/>
    </location>
</feature>
<dbReference type="Proteomes" id="UP000716906">
    <property type="component" value="Unassembled WGS sequence"/>
</dbReference>
<dbReference type="NCBIfam" id="TIGR02872">
    <property type="entry name" value="spore_ytvI"/>
    <property type="match status" value="1"/>
</dbReference>
<dbReference type="PANTHER" id="PTHR21716:SF68">
    <property type="entry name" value="TRANSPORT PROTEIN YTVI-RELATED"/>
    <property type="match status" value="1"/>
</dbReference>
<dbReference type="RefSeq" id="WP_191428238.1">
    <property type="nucleotide sequence ID" value="NZ_JACLYY010000003.1"/>
</dbReference>
<keyword evidence="8" id="KW-1185">Reference proteome</keyword>
<comment type="caution">
    <text evidence="7">The sequence shown here is derived from an EMBL/GenBank/DDBJ whole genome shotgun (WGS) entry which is preliminary data.</text>
</comment>
<feature type="transmembrane region" description="Helical" evidence="6">
    <location>
        <begin position="75"/>
        <end position="94"/>
    </location>
</feature>
<evidence type="ECO:0000256" key="2">
    <source>
        <dbReference type="ARBA" id="ARBA00009773"/>
    </source>
</evidence>
<evidence type="ECO:0000256" key="5">
    <source>
        <dbReference type="ARBA" id="ARBA00023136"/>
    </source>
</evidence>
<reference evidence="7 8" key="1">
    <citation type="journal article" date="2021" name="Sci. Rep.">
        <title>The distribution of antibiotic resistance genes in chicken gut microbiota commensals.</title>
        <authorList>
            <person name="Juricova H."/>
            <person name="Matiasovicova J."/>
            <person name="Kubasova T."/>
            <person name="Cejkova D."/>
            <person name="Rychlik I."/>
        </authorList>
    </citation>
    <scope>NUCLEOTIDE SEQUENCE [LARGE SCALE GENOMIC DNA]</scope>
    <source>
        <strain evidence="7 8">An773</strain>
    </source>
</reference>
<comment type="similarity">
    <text evidence="2">Belongs to the autoinducer-2 exporter (AI-2E) (TC 2.A.86) family.</text>
</comment>
<protein>
    <submittedName>
        <fullName evidence="7">Sporulation integral membrane protein YtvI</fullName>
    </submittedName>
</protein>
<dbReference type="PANTHER" id="PTHR21716">
    <property type="entry name" value="TRANSMEMBRANE PROTEIN"/>
    <property type="match status" value="1"/>
</dbReference>
<evidence type="ECO:0000313" key="8">
    <source>
        <dbReference type="Proteomes" id="UP000716906"/>
    </source>
</evidence>
<evidence type="ECO:0000256" key="1">
    <source>
        <dbReference type="ARBA" id="ARBA00004141"/>
    </source>
</evidence>
<evidence type="ECO:0000256" key="3">
    <source>
        <dbReference type="ARBA" id="ARBA00022692"/>
    </source>
</evidence>
<name>A0ABS2E6S4_9FIRM</name>
<keyword evidence="4 6" id="KW-1133">Transmembrane helix</keyword>
<feature type="transmembrane region" description="Helical" evidence="6">
    <location>
        <begin position="293"/>
        <end position="310"/>
    </location>
</feature>
<evidence type="ECO:0000256" key="4">
    <source>
        <dbReference type="ARBA" id="ARBA00022989"/>
    </source>
</evidence>
<evidence type="ECO:0000256" key="6">
    <source>
        <dbReference type="SAM" id="Phobius"/>
    </source>
</evidence>
<evidence type="ECO:0000313" key="7">
    <source>
        <dbReference type="EMBL" id="MBM6737325.1"/>
    </source>
</evidence>
<keyword evidence="5 6" id="KW-0472">Membrane</keyword>
<feature type="transmembrane region" description="Helical" evidence="6">
    <location>
        <begin position="15"/>
        <end position="35"/>
    </location>
</feature>
<feature type="transmembrane region" description="Helical" evidence="6">
    <location>
        <begin position="330"/>
        <end position="353"/>
    </location>
</feature>
<comment type="subcellular location">
    <subcellularLocation>
        <location evidence="1">Membrane</location>
        <topology evidence="1">Multi-pass membrane protein</topology>
    </subcellularLocation>
</comment>
<organism evidence="7 8">
    <name type="scientific">Faecalicatena fissicatena</name>
    <dbReference type="NCBI Taxonomy" id="290055"/>
    <lineage>
        <taxon>Bacteria</taxon>
        <taxon>Bacillati</taxon>
        <taxon>Bacillota</taxon>
        <taxon>Clostridia</taxon>
        <taxon>Lachnospirales</taxon>
        <taxon>Lachnospiraceae</taxon>
        <taxon>Faecalicatena</taxon>
    </lineage>
</organism>
<proteinExistence type="inferred from homology"/>
<dbReference type="Pfam" id="PF01594">
    <property type="entry name" value="AI-2E_transport"/>
    <property type="match status" value="1"/>
</dbReference>
<dbReference type="InterPro" id="IPR002549">
    <property type="entry name" value="AI-2E-like"/>
</dbReference>
<feature type="transmembrane region" description="Helical" evidence="6">
    <location>
        <begin position="237"/>
        <end position="261"/>
    </location>
</feature>
<accession>A0ABS2E6S4</accession>
<feature type="transmembrane region" description="Helical" evidence="6">
    <location>
        <begin position="174"/>
        <end position="193"/>
    </location>
</feature>
<dbReference type="InterPro" id="IPR014227">
    <property type="entry name" value="YtvI-like"/>
</dbReference>
<keyword evidence="3 6" id="KW-0812">Transmembrane</keyword>
<feature type="transmembrane region" description="Helical" evidence="6">
    <location>
        <begin position="41"/>
        <end position="63"/>
    </location>
</feature>
<gene>
    <name evidence="7" type="primary">ytvI</name>
    <name evidence="7" type="ORF">H7U36_04275</name>
</gene>
<dbReference type="EMBL" id="JACLYY010000003">
    <property type="protein sequence ID" value="MBM6737325.1"/>
    <property type="molecule type" value="Genomic_DNA"/>
</dbReference>